<proteinExistence type="predicted"/>
<gene>
    <name evidence="1" type="ORF">CLV68_4533</name>
</gene>
<dbReference type="OrthoDB" id="3403133at2"/>
<organism evidence="1 2">
    <name type="scientific">Actinokineospora cianjurensis</name>
    <dbReference type="NCBI Taxonomy" id="585224"/>
    <lineage>
        <taxon>Bacteria</taxon>
        <taxon>Bacillati</taxon>
        <taxon>Actinomycetota</taxon>
        <taxon>Actinomycetes</taxon>
        <taxon>Pseudonocardiales</taxon>
        <taxon>Pseudonocardiaceae</taxon>
        <taxon>Actinokineospora</taxon>
    </lineage>
</organism>
<dbReference type="AlphaFoldDB" id="A0A421B2D8"/>
<dbReference type="Proteomes" id="UP000282454">
    <property type="component" value="Unassembled WGS sequence"/>
</dbReference>
<dbReference type="NCBIfam" id="NF033179">
    <property type="entry name" value="TnsA_like_Actin"/>
    <property type="match status" value="1"/>
</dbReference>
<evidence type="ECO:0000313" key="2">
    <source>
        <dbReference type="Proteomes" id="UP000282454"/>
    </source>
</evidence>
<reference evidence="1 2" key="1">
    <citation type="submission" date="2018-10" db="EMBL/GenBank/DDBJ databases">
        <title>Genomic Encyclopedia of Archaeal and Bacterial Type Strains, Phase II (KMG-II): from individual species to whole genera.</title>
        <authorList>
            <person name="Goeker M."/>
        </authorList>
    </citation>
    <scope>NUCLEOTIDE SEQUENCE [LARGE SCALE GENOMIC DNA]</scope>
    <source>
        <strain evidence="1 2">DSM 45657</strain>
    </source>
</reference>
<dbReference type="InterPro" id="IPR048000">
    <property type="entry name" value="TnsA-like"/>
</dbReference>
<comment type="caution">
    <text evidence="1">The sequence shown here is derived from an EMBL/GenBank/DDBJ whole genome shotgun (WGS) entry which is preliminary data.</text>
</comment>
<name>A0A421B2D8_9PSEU</name>
<protein>
    <recommendedName>
        <fullName evidence="3">TnsA endonuclease-like protein</fullName>
    </recommendedName>
</protein>
<evidence type="ECO:0000313" key="1">
    <source>
        <dbReference type="EMBL" id="RLK58431.1"/>
    </source>
</evidence>
<evidence type="ECO:0008006" key="3">
    <source>
        <dbReference type="Google" id="ProtNLM"/>
    </source>
</evidence>
<dbReference type="EMBL" id="RCDD01000003">
    <property type="protein sequence ID" value="RLK58431.1"/>
    <property type="molecule type" value="Genomic_DNA"/>
</dbReference>
<keyword evidence="2" id="KW-1185">Reference proteome</keyword>
<accession>A0A421B2D8</accession>
<sequence>MEGFEVGYVDEVGEQRVPLVHARPVLFEGCRPVRGFPSYKGQRHFSGWWWSATSLSLVGYESWLERDTLMMLDFDPLVVGVASQPFWLFWATEGKPRSHVPDFFARLADGSARVLDCRPAVRVKQRDRAAFEATRDACAVLGWRYEVVDAWPETLVGNVRWLAGYRHPRHGVPAVAEELRAVCSAPVGLLDLAESVGDPIAVLPVLFHLLWRQELLVDLSVPLRPETVVSPSAGVAW</sequence>